<evidence type="ECO:0000256" key="1">
    <source>
        <dbReference type="SAM" id="Coils"/>
    </source>
</evidence>
<evidence type="ECO:0000313" key="4">
    <source>
        <dbReference type="Proteomes" id="UP001465755"/>
    </source>
</evidence>
<gene>
    <name evidence="3" type="ORF">WJX73_008164</name>
</gene>
<feature type="compositionally biased region" description="Low complexity" evidence="2">
    <location>
        <begin position="160"/>
        <end position="169"/>
    </location>
</feature>
<sequence length="169" mass="18658">MPRPGVFRAVRDLWREFRNYGQPELERLKQEAIELQKNLKELQAARAQSAALQEQVTILHLQKSVQAIEELESTMKLREAAMAQAVNMAAAKVSSDMVSRSQEEAMAHADKVLEGIDLRRYLQEGAPLEDCIKDPSLLKHLQKPAAESGDVQGPGDESSHVSSGSSKPG</sequence>
<feature type="coiled-coil region" evidence="1">
    <location>
        <begin position="25"/>
        <end position="55"/>
    </location>
</feature>
<evidence type="ECO:0000256" key="2">
    <source>
        <dbReference type="SAM" id="MobiDB-lite"/>
    </source>
</evidence>
<organism evidence="3 4">
    <name type="scientific">Symbiochloris irregularis</name>
    <dbReference type="NCBI Taxonomy" id="706552"/>
    <lineage>
        <taxon>Eukaryota</taxon>
        <taxon>Viridiplantae</taxon>
        <taxon>Chlorophyta</taxon>
        <taxon>core chlorophytes</taxon>
        <taxon>Trebouxiophyceae</taxon>
        <taxon>Trebouxiales</taxon>
        <taxon>Trebouxiaceae</taxon>
        <taxon>Symbiochloris</taxon>
    </lineage>
</organism>
<dbReference type="EMBL" id="JALJOQ010000204">
    <property type="protein sequence ID" value="KAK9789598.1"/>
    <property type="molecule type" value="Genomic_DNA"/>
</dbReference>
<dbReference type="Proteomes" id="UP001465755">
    <property type="component" value="Unassembled WGS sequence"/>
</dbReference>
<evidence type="ECO:0000313" key="3">
    <source>
        <dbReference type="EMBL" id="KAK9789598.1"/>
    </source>
</evidence>
<comment type="caution">
    <text evidence="3">The sequence shown here is derived from an EMBL/GenBank/DDBJ whole genome shotgun (WGS) entry which is preliminary data.</text>
</comment>
<protein>
    <submittedName>
        <fullName evidence="3">Uncharacterized protein</fullName>
    </submittedName>
</protein>
<proteinExistence type="predicted"/>
<name>A0AAW1NPZ8_9CHLO</name>
<feature type="region of interest" description="Disordered" evidence="2">
    <location>
        <begin position="139"/>
        <end position="169"/>
    </location>
</feature>
<accession>A0AAW1NPZ8</accession>
<keyword evidence="4" id="KW-1185">Reference proteome</keyword>
<keyword evidence="1" id="KW-0175">Coiled coil</keyword>
<reference evidence="3 4" key="1">
    <citation type="journal article" date="2024" name="Nat. Commun.">
        <title>Phylogenomics reveals the evolutionary origins of lichenization in chlorophyte algae.</title>
        <authorList>
            <person name="Puginier C."/>
            <person name="Libourel C."/>
            <person name="Otte J."/>
            <person name="Skaloud P."/>
            <person name="Haon M."/>
            <person name="Grisel S."/>
            <person name="Petersen M."/>
            <person name="Berrin J.G."/>
            <person name="Delaux P.M."/>
            <person name="Dal Grande F."/>
            <person name="Keller J."/>
        </authorList>
    </citation>
    <scope>NUCLEOTIDE SEQUENCE [LARGE SCALE GENOMIC DNA]</scope>
    <source>
        <strain evidence="3 4">SAG 2036</strain>
    </source>
</reference>
<dbReference type="AlphaFoldDB" id="A0AAW1NPZ8"/>